<feature type="domain" description="Protein kinase" evidence="15">
    <location>
        <begin position="98"/>
        <end position="401"/>
    </location>
</feature>
<dbReference type="SUPFAM" id="SSF56112">
    <property type="entry name" value="Protein kinase-like (PK-like)"/>
    <property type="match status" value="1"/>
</dbReference>
<comment type="cofactor">
    <cofactor evidence="1">
        <name>Mg(2+)</name>
        <dbReference type="ChEBI" id="CHEBI:18420"/>
    </cofactor>
</comment>
<dbReference type="FunFam" id="3.30.200.20:FF:000315">
    <property type="entry name" value="Calcium-dependent protein kinase 3"/>
    <property type="match status" value="1"/>
</dbReference>
<dbReference type="PROSITE" id="PS00108">
    <property type="entry name" value="PROTEIN_KINASE_ST"/>
    <property type="match status" value="1"/>
</dbReference>
<feature type="region of interest" description="Disordered" evidence="14">
    <location>
        <begin position="47"/>
        <end position="89"/>
    </location>
</feature>
<evidence type="ECO:0000256" key="14">
    <source>
        <dbReference type="SAM" id="MobiDB-lite"/>
    </source>
</evidence>
<dbReference type="EC" id="2.7.11.1" evidence="2"/>
<sequence length="409" mass="46180">METPPYLNIVQYPKRMRLKMGNCSCQQRVEPNSSAAREPVRIAPKLISLDTRSCSSPRRSATRSSQSSLSHPDEIRQQKQHQPEPQTKSTTFYDNYQLLPDETLGHGIAGIVHKCIHRSSSKVYAVKIITKSKVRCKNRIQREIAILHRVQKQHHPNIIELYDVYEDETTVHIVTELCRGGELYEEIIRLKESSRQSIVGCAGRSSVNCFHERDAAHIINELLSAVSSLHSINIVHRDLKPENILLVDGVKERNNLNSTDDLSSSPTSSSSLTSSSSQYTIKLIDFGLSTRHTTLEAPLTSVVGTSYYMAPEVLAGSHDRTCDLWSVGVITFAMLTGRPPFNGVETNEIVSKIRNCQVEMEKQAFWDGVPNEKAKDFIQCLMMKDPQKRYTADMALGHPWIKEFTQLEC</sequence>
<evidence type="ECO:0000313" key="16">
    <source>
        <dbReference type="EMBL" id="KAL3763516.1"/>
    </source>
</evidence>
<comment type="catalytic activity">
    <reaction evidence="12">
        <text>L-threonyl-[protein] + ATP = O-phospho-L-threonyl-[protein] + ADP + H(+)</text>
        <dbReference type="Rhea" id="RHEA:46608"/>
        <dbReference type="Rhea" id="RHEA-COMP:11060"/>
        <dbReference type="Rhea" id="RHEA-COMP:11605"/>
        <dbReference type="ChEBI" id="CHEBI:15378"/>
        <dbReference type="ChEBI" id="CHEBI:30013"/>
        <dbReference type="ChEBI" id="CHEBI:30616"/>
        <dbReference type="ChEBI" id="CHEBI:61977"/>
        <dbReference type="ChEBI" id="CHEBI:456216"/>
        <dbReference type="EC" id="2.7.11.1"/>
    </reaction>
</comment>
<evidence type="ECO:0000256" key="8">
    <source>
        <dbReference type="ARBA" id="ARBA00022777"/>
    </source>
</evidence>
<gene>
    <name evidence="16" type="ORF">ACHAWU_009200</name>
</gene>
<protein>
    <recommendedName>
        <fullName evidence="2">non-specific serine/threonine protein kinase</fullName>
        <ecNumber evidence="2">2.7.11.1</ecNumber>
    </recommendedName>
</protein>
<organism evidence="16 17">
    <name type="scientific">Discostella pseudostelligera</name>
    <dbReference type="NCBI Taxonomy" id="259834"/>
    <lineage>
        <taxon>Eukaryota</taxon>
        <taxon>Sar</taxon>
        <taxon>Stramenopiles</taxon>
        <taxon>Ochrophyta</taxon>
        <taxon>Bacillariophyta</taxon>
        <taxon>Coscinodiscophyceae</taxon>
        <taxon>Thalassiosirophycidae</taxon>
        <taxon>Stephanodiscales</taxon>
        <taxon>Stephanodiscaceae</taxon>
        <taxon>Discostella</taxon>
    </lineage>
</organism>
<evidence type="ECO:0000256" key="9">
    <source>
        <dbReference type="ARBA" id="ARBA00022837"/>
    </source>
</evidence>
<evidence type="ECO:0000259" key="15">
    <source>
        <dbReference type="PROSITE" id="PS50011"/>
    </source>
</evidence>
<evidence type="ECO:0000256" key="6">
    <source>
        <dbReference type="ARBA" id="ARBA00022737"/>
    </source>
</evidence>
<reference evidence="16 17" key="1">
    <citation type="submission" date="2024-10" db="EMBL/GenBank/DDBJ databases">
        <title>Updated reference genomes for cyclostephanoid diatoms.</title>
        <authorList>
            <person name="Roberts W.R."/>
            <person name="Alverson A.J."/>
        </authorList>
    </citation>
    <scope>NUCLEOTIDE SEQUENCE [LARGE SCALE GENOMIC DNA]</scope>
    <source>
        <strain evidence="16 17">AJA232-27</strain>
    </source>
</reference>
<evidence type="ECO:0000256" key="12">
    <source>
        <dbReference type="ARBA" id="ARBA00047899"/>
    </source>
</evidence>
<keyword evidence="3" id="KW-0723">Serine/threonine-protein kinase</keyword>
<evidence type="ECO:0000256" key="7">
    <source>
        <dbReference type="ARBA" id="ARBA00022741"/>
    </source>
</evidence>
<dbReference type="Pfam" id="PF00069">
    <property type="entry name" value="Pkinase"/>
    <property type="match status" value="1"/>
</dbReference>
<accession>A0ABD3MHE1</accession>
<dbReference type="SMART" id="SM00220">
    <property type="entry name" value="S_TKc"/>
    <property type="match status" value="1"/>
</dbReference>
<dbReference type="PANTHER" id="PTHR24349">
    <property type="entry name" value="SERINE/THREONINE-PROTEIN KINASE"/>
    <property type="match status" value="1"/>
</dbReference>
<dbReference type="AlphaFoldDB" id="A0ABD3MHE1"/>
<evidence type="ECO:0000256" key="2">
    <source>
        <dbReference type="ARBA" id="ARBA00012513"/>
    </source>
</evidence>
<keyword evidence="6" id="KW-0677">Repeat</keyword>
<evidence type="ECO:0000256" key="3">
    <source>
        <dbReference type="ARBA" id="ARBA00022527"/>
    </source>
</evidence>
<evidence type="ECO:0000313" key="17">
    <source>
        <dbReference type="Proteomes" id="UP001530293"/>
    </source>
</evidence>
<dbReference type="GO" id="GO:0046872">
    <property type="term" value="F:metal ion binding"/>
    <property type="evidence" value="ECO:0007669"/>
    <property type="project" value="UniProtKB-KW"/>
</dbReference>
<feature type="compositionally biased region" description="Low complexity" evidence="14">
    <location>
        <begin position="52"/>
        <end position="70"/>
    </location>
</feature>
<keyword evidence="17" id="KW-1185">Reference proteome</keyword>
<evidence type="ECO:0000256" key="1">
    <source>
        <dbReference type="ARBA" id="ARBA00001946"/>
    </source>
</evidence>
<evidence type="ECO:0000256" key="5">
    <source>
        <dbReference type="ARBA" id="ARBA00022723"/>
    </source>
</evidence>
<proteinExistence type="inferred from homology"/>
<keyword evidence="9" id="KW-0106">Calcium</keyword>
<evidence type="ECO:0000256" key="10">
    <source>
        <dbReference type="ARBA" id="ARBA00022840"/>
    </source>
</evidence>
<dbReference type="PROSITE" id="PS50011">
    <property type="entry name" value="PROTEIN_KINASE_DOM"/>
    <property type="match status" value="1"/>
</dbReference>
<dbReference type="InterPro" id="IPR011009">
    <property type="entry name" value="Kinase-like_dom_sf"/>
</dbReference>
<dbReference type="GO" id="GO:0004674">
    <property type="term" value="F:protein serine/threonine kinase activity"/>
    <property type="evidence" value="ECO:0007669"/>
    <property type="project" value="UniProtKB-KW"/>
</dbReference>
<dbReference type="InterPro" id="IPR000719">
    <property type="entry name" value="Prot_kinase_dom"/>
</dbReference>
<keyword evidence="7" id="KW-0547">Nucleotide-binding</keyword>
<dbReference type="GO" id="GO:0005524">
    <property type="term" value="F:ATP binding"/>
    <property type="evidence" value="ECO:0007669"/>
    <property type="project" value="UniProtKB-KW"/>
</dbReference>
<dbReference type="Proteomes" id="UP001530293">
    <property type="component" value="Unassembled WGS sequence"/>
</dbReference>
<evidence type="ECO:0000256" key="13">
    <source>
        <dbReference type="ARBA" id="ARBA00048679"/>
    </source>
</evidence>
<comment type="caution">
    <text evidence="16">The sequence shown here is derived from an EMBL/GenBank/DDBJ whole genome shotgun (WGS) entry which is preliminary data.</text>
</comment>
<dbReference type="InterPro" id="IPR008271">
    <property type="entry name" value="Ser/Thr_kinase_AS"/>
</dbReference>
<keyword evidence="5" id="KW-0479">Metal-binding</keyword>
<dbReference type="InterPro" id="IPR050205">
    <property type="entry name" value="CDPK_Ser/Thr_kinases"/>
</dbReference>
<keyword evidence="10" id="KW-0067">ATP-binding</keyword>
<evidence type="ECO:0000256" key="11">
    <source>
        <dbReference type="ARBA" id="ARBA00024334"/>
    </source>
</evidence>
<comment type="catalytic activity">
    <reaction evidence="13">
        <text>L-seryl-[protein] + ATP = O-phospho-L-seryl-[protein] + ADP + H(+)</text>
        <dbReference type="Rhea" id="RHEA:17989"/>
        <dbReference type="Rhea" id="RHEA-COMP:9863"/>
        <dbReference type="Rhea" id="RHEA-COMP:11604"/>
        <dbReference type="ChEBI" id="CHEBI:15378"/>
        <dbReference type="ChEBI" id="CHEBI:29999"/>
        <dbReference type="ChEBI" id="CHEBI:30616"/>
        <dbReference type="ChEBI" id="CHEBI:83421"/>
        <dbReference type="ChEBI" id="CHEBI:456216"/>
        <dbReference type="EC" id="2.7.11.1"/>
    </reaction>
</comment>
<keyword evidence="8" id="KW-0418">Kinase</keyword>
<keyword evidence="4" id="KW-0808">Transferase</keyword>
<dbReference type="Gene3D" id="3.30.200.20">
    <property type="entry name" value="Phosphorylase Kinase, domain 1"/>
    <property type="match status" value="1"/>
</dbReference>
<dbReference type="EMBL" id="JALLBG020000121">
    <property type="protein sequence ID" value="KAL3763516.1"/>
    <property type="molecule type" value="Genomic_DNA"/>
</dbReference>
<evidence type="ECO:0000256" key="4">
    <source>
        <dbReference type="ARBA" id="ARBA00022679"/>
    </source>
</evidence>
<comment type="similarity">
    <text evidence="11">Belongs to the protein kinase superfamily. Ser/Thr protein kinase family. CDPK subfamily.</text>
</comment>
<dbReference type="Gene3D" id="1.10.510.10">
    <property type="entry name" value="Transferase(Phosphotransferase) domain 1"/>
    <property type="match status" value="1"/>
</dbReference>
<name>A0ABD3MHE1_9STRA</name>
<dbReference type="CDD" id="cd05117">
    <property type="entry name" value="STKc_CAMK"/>
    <property type="match status" value="1"/>
</dbReference>